<dbReference type="InterPro" id="IPR036291">
    <property type="entry name" value="NAD(P)-bd_dom_sf"/>
</dbReference>
<dbReference type="PRINTS" id="PR00080">
    <property type="entry name" value="SDRFAMILY"/>
</dbReference>
<keyword evidence="5" id="KW-1185">Reference proteome</keyword>
<evidence type="ECO:0000313" key="4">
    <source>
        <dbReference type="EMBL" id="MET3544784.1"/>
    </source>
</evidence>
<accession>A0ABV2EYT5</accession>
<evidence type="ECO:0000256" key="1">
    <source>
        <dbReference type="ARBA" id="ARBA00006484"/>
    </source>
</evidence>
<dbReference type="PANTHER" id="PTHR43115">
    <property type="entry name" value="DEHYDROGENASE/REDUCTASE SDR FAMILY MEMBER 11"/>
    <property type="match status" value="1"/>
</dbReference>
<evidence type="ECO:0000256" key="3">
    <source>
        <dbReference type="RuleBase" id="RU000363"/>
    </source>
</evidence>
<dbReference type="Gene3D" id="3.40.50.720">
    <property type="entry name" value="NAD(P)-binding Rossmann-like Domain"/>
    <property type="match status" value="1"/>
</dbReference>
<gene>
    <name evidence="4" type="ORF">ABID47_001378</name>
</gene>
<proteinExistence type="inferred from homology"/>
<comment type="similarity">
    <text evidence="1 3">Belongs to the short-chain dehydrogenases/reductases (SDR) family.</text>
</comment>
<dbReference type="SUPFAM" id="SSF51735">
    <property type="entry name" value="NAD(P)-binding Rossmann-fold domains"/>
    <property type="match status" value="1"/>
</dbReference>
<sequence>MSVSGIQDKVIVITGASGGIGEATAMLLAERGAQVVLGARRSDQLEAIANRIEKSGGKAAYLVTDVKRSEDLSNLVQLASEKFGKLDVLINNAGFMPMSPLDDMRVEEWEDMIDINIKGVLYGIAAALPTFRNQGSGHFINIASTAAYRILPNMSVYAGTKLAVRAISEGLRQEAGDKLRVTIVSPGFTNTPGSTHSDALEAIKDPEMKAKLEAYQNIGLSPYSIAKAIAFAIEQPHDVDVSEIVVRPTAQG</sequence>
<name>A0ABV2EYT5_9BACL</name>
<organism evidence="4 5">
    <name type="scientific">Paenibacillus favisporus</name>
    <dbReference type="NCBI Taxonomy" id="221028"/>
    <lineage>
        <taxon>Bacteria</taxon>
        <taxon>Bacillati</taxon>
        <taxon>Bacillota</taxon>
        <taxon>Bacilli</taxon>
        <taxon>Bacillales</taxon>
        <taxon>Paenibacillaceae</taxon>
        <taxon>Paenibacillus</taxon>
    </lineage>
</organism>
<dbReference type="PROSITE" id="PS00061">
    <property type="entry name" value="ADH_SHORT"/>
    <property type="match status" value="1"/>
</dbReference>
<reference evidence="4 5" key="1">
    <citation type="submission" date="2024-06" db="EMBL/GenBank/DDBJ databases">
        <title>Genomic Encyclopedia of Type Strains, Phase IV (KMG-IV): sequencing the most valuable type-strain genomes for metagenomic binning, comparative biology and taxonomic classification.</title>
        <authorList>
            <person name="Goeker M."/>
        </authorList>
    </citation>
    <scope>NUCLEOTIDE SEQUENCE [LARGE SCALE GENOMIC DNA]</scope>
    <source>
        <strain evidence="4 5">DSM 17253</strain>
    </source>
</reference>
<evidence type="ECO:0000313" key="5">
    <source>
        <dbReference type="Proteomes" id="UP001549098"/>
    </source>
</evidence>
<dbReference type="InterPro" id="IPR020904">
    <property type="entry name" value="Sc_DH/Rdtase_CS"/>
</dbReference>
<dbReference type="PRINTS" id="PR00081">
    <property type="entry name" value="GDHRDH"/>
</dbReference>
<keyword evidence="2" id="KW-0560">Oxidoreductase</keyword>
<comment type="caution">
    <text evidence="4">The sequence shown here is derived from an EMBL/GenBank/DDBJ whole genome shotgun (WGS) entry which is preliminary data.</text>
</comment>
<protein>
    <submittedName>
        <fullName evidence="4">NADP-dependent 3-hydroxy acid dehydrogenase YdfG</fullName>
    </submittedName>
</protein>
<dbReference type="PANTHER" id="PTHR43115:SF4">
    <property type="entry name" value="DEHYDROGENASE_REDUCTASE SDR FAMILY MEMBER 11"/>
    <property type="match status" value="1"/>
</dbReference>
<dbReference type="Pfam" id="PF00106">
    <property type="entry name" value="adh_short"/>
    <property type="match status" value="1"/>
</dbReference>
<dbReference type="Proteomes" id="UP001549098">
    <property type="component" value="Unassembled WGS sequence"/>
</dbReference>
<evidence type="ECO:0000256" key="2">
    <source>
        <dbReference type="ARBA" id="ARBA00023002"/>
    </source>
</evidence>
<dbReference type="InterPro" id="IPR002347">
    <property type="entry name" value="SDR_fam"/>
</dbReference>
<dbReference type="EMBL" id="JBEPLV010000001">
    <property type="protein sequence ID" value="MET3544784.1"/>
    <property type="molecule type" value="Genomic_DNA"/>
</dbReference>